<dbReference type="RefSeq" id="WP_035148118.1">
    <property type="nucleotide sequence ID" value="NZ_JAAZWO010000016.1"/>
</dbReference>
<evidence type="ECO:0000256" key="2">
    <source>
        <dbReference type="ARBA" id="ARBA00022491"/>
    </source>
</evidence>
<dbReference type="InterPro" id="IPR036388">
    <property type="entry name" value="WH-like_DNA-bd_sf"/>
</dbReference>
<comment type="caution">
    <text evidence="8">The sequence shown here is derived from an EMBL/GenBank/DDBJ whole genome shotgun (WGS) entry which is preliminary data.</text>
</comment>
<feature type="binding site" evidence="7">
    <location>
        <position position="99"/>
    </location>
    <ligand>
        <name>Zn(2+)</name>
        <dbReference type="ChEBI" id="CHEBI:29105"/>
    </ligand>
</feature>
<reference evidence="8 9" key="1">
    <citation type="submission" date="2020-04" db="EMBL/GenBank/DDBJ databases">
        <title>Genomic insights into acetone-butanol-ethanol (ABE) fermentation by sequencing solventogenic clostridia strains.</title>
        <authorList>
            <person name="Brown S."/>
        </authorList>
    </citation>
    <scope>NUCLEOTIDE SEQUENCE [LARGE SCALE GENOMIC DNA]</scope>
    <source>
        <strain evidence="8 9">DJ011</strain>
    </source>
</reference>
<evidence type="ECO:0000256" key="3">
    <source>
        <dbReference type="ARBA" id="ARBA00022833"/>
    </source>
</evidence>
<keyword evidence="6" id="KW-0804">Transcription</keyword>
<keyword evidence="4" id="KW-0805">Transcription regulation</keyword>
<dbReference type="Gene3D" id="3.30.1490.190">
    <property type="match status" value="1"/>
</dbReference>
<keyword evidence="7" id="KW-0479">Metal-binding</keyword>
<evidence type="ECO:0000256" key="5">
    <source>
        <dbReference type="ARBA" id="ARBA00023125"/>
    </source>
</evidence>
<comment type="cofactor">
    <cofactor evidence="7">
        <name>Zn(2+)</name>
        <dbReference type="ChEBI" id="CHEBI:29105"/>
    </cofactor>
    <text evidence="7">Binds 1 zinc ion per subunit.</text>
</comment>
<name>A0A923J1D3_CLOTT</name>
<dbReference type="InterPro" id="IPR036390">
    <property type="entry name" value="WH_DNA-bd_sf"/>
</dbReference>
<dbReference type="CDD" id="cd07153">
    <property type="entry name" value="Fur_like"/>
    <property type="match status" value="1"/>
</dbReference>
<evidence type="ECO:0000256" key="6">
    <source>
        <dbReference type="ARBA" id="ARBA00023163"/>
    </source>
</evidence>
<proteinExistence type="inferred from homology"/>
<dbReference type="PANTHER" id="PTHR33202:SF8">
    <property type="entry name" value="PEROXIDE-RESPONSIVE REPRESSOR PERR"/>
    <property type="match status" value="1"/>
</dbReference>
<dbReference type="GO" id="GO:0000976">
    <property type="term" value="F:transcription cis-regulatory region binding"/>
    <property type="evidence" value="ECO:0007669"/>
    <property type="project" value="TreeGrafter"/>
</dbReference>
<evidence type="ECO:0000256" key="7">
    <source>
        <dbReference type="PIRSR" id="PIRSR602481-1"/>
    </source>
</evidence>
<protein>
    <submittedName>
        <fullName evidence="8">Transcriptional repressor</fullName>
    </submittedName>
</protein>
<dbReference type="EMBL" id="JAAZWO010000016">
    <property type="protein sequence ID" value="MBC2398664.1"/>
    <property type="molecule type" value="Genomic_DNA"/>
</dbReference>
<feature type="binding site" evidence="7">
    <location>
        <position position="140"/>
    </location>
    <ligand>
        <name>Zn(2+)</name>
        <dbReference type="ChEBI" id="CHEBI:29105"/>
    </ligand>
</feature>
<dbReference type="GO" id="GO:0045892">
    <property type="term" value="P:negative regulation of DNA-templated transcription"/>
    <property type="evidence" value="ECO:0007669"/>
    <property type="project" value="TreeGrafter"/>
</dbReference>
<dbReference type="GO" id="GO:1900376">
    <property type="term" value="P:regulation of secondary metabolite biosynthetic process"/>
    <property type="evidence" value="ECO:0007669"/>
    <property type="project" value="TreeGrafter"/>
</dbReference>
<dbReference type="InterPro" id="IPR002481">
    <property type="entry name" value="FUR"/>
</dbReference>
<dbReference type="Proteomes" id="UP000563151">
    <property type="component" value="Unassembled WGS sequence"/>
</dbReference>
<gene>
    <name evidence="8" type="ORF">HGG79_12900</name>
</gene>
<dbReference type="GO" id="GO:0008270">
    <property type="term" value="F:zinc ion binding"/>
    <property type="evidence" value="ECO:0007669"/>
    <property type="project" value="TreeGrafter"/>
</dbReference>
<keyword evidence="2" id="KW-0678">Repressor</keyword>
<keyword evidence="5" id="KW-0238">DNA-binding</keyword>
<organism evidence="8 9">
    <name type="scientific">Clostridium tetanomorphum</name>
    <dbReference type="NCBI Taxonomy" id="1553"/>
    <lineage>
        <taxon>Bacteria</taxon>
        <taxon>Bacillati</taxon>
        <taxon>Bacillota</taxon>
        <taxon>Clostridia</taxon>
        <taxon>Eubacteriales</taxon>
        <taxon>Clostridiaceae</taxon>
        <taxon>Clostridium</taxon>
    </lineage>
</organism>
<evidence type="ECO:0000313" key="8">
    <source>
        <dbReference type="EMBL" id="MBC2398664.1"/>
    </source>
</evidence>
<evidence type="ECO:0000256" key="4">
    <source>
        <dbReference type="ARBA" id="ARBA00023015"/>
    </source>
</evidence>
<feature type="binding site" evidence="7">
    <location>
        <position position="143"/>
    </location>
    <ligand>
        <name>Zn(2+)</name>
        <dbReference type="ChEBI" id="CHEBI:29105"/>
    </ligand>
</feature>
<dbReference type="SUPFAM" id="SSF46785">
    <property type="entry name" value="Winged helix' DNA-binding domain"/>
    <property type="match status" value="1"/>
</dbReference>
<evidence type="ECO:0000313" key="9">
    <source>
        <dbReference type="Proteomes" id="UP000563151"/>
    </source>
</evidence>
<dbReference type="InterPro" id="IPR043135">
    <property type="entry name" value="Fur_C"/>
</dbReference>
<sequence>MKAELLPFKKLLETNGYKFTLAKQVVLKTILDSKIHLNVKEIYEKIRGKHIGLATIYRSLKVFNELGIVKELNINGINYYEMKIFSGKPLHIHFKCYKCNSIIDIDSHNLNSDYLKLNRKIEIDNNLEIYDSNIMFIGLCSNCREELKCQDQQNAEE</sequence>
<comment type="similarity">
    <text evidence="1">Belongs to the Fur family.</text>
</comment>
<dbReference type="GO" id="GO:0003700">
    <property type="term" value="F:DNA-binding transcription factor activity"/>
    <property type="evidence" value="ECO:0007669"/>
    <property type="project" value="InterPro"/>
</dbReference>
<evidence type="ECO:0000256" key="1">
    <source>
        <dbReference type="ARBA" id="ARBA00007957"/>
    </source>
</evidence>
<feature type="binding site" evidence="7">
    <location>
        <position position="96"/>
    </location>
    <ligand>
        <name>Zn(2+)</name>
        <dbReference type="ChEBI" id="CHEBI:29105"/>
    </ligand>
</feature>
<dbReference type="Gene3D" id="1.10.10.10">
    <property type="entry name" value="Winged helix-like DNA-binding domain superfamily/Winged helix DNA-binding domain"/>
    <property type="match status" value="1"/>
</dbReference>
<dbReference type="AlphaFoldDB" id="A0A923J1D3"/>
<dbReference type="PANTHER" id="PTHR33202">
    <property type="entry name" value="ZINC UPTAKE REGULATION PROTEIN"/>
    <property type="match status" value="1"/>
</dbReference>
<keyword evidence="9" id="KW-1185">Reference proteome</keyword>
<keyword evidence="3 7" id="KW-0862">Zinc</keyword>
<accession>A0A923J1D3</accession>
<dbReference type="Pfam" id="PF01475">
    <property type="entry name" value="FUR"/>
    <property type="match status" value="1"/>
</dbReference>